<dbReference type="Gene3D" id="2.60.40.10">
    <property type="entry name" value="Immunoglobulins"/>
    <property type="match status" value="1"/>
</dbReference>
<evidence type="ECO:0000313" key="11">
    <source>
        <dbReference type="Proteomes" id="UP000198556"/>
    </source>
</evidence>
<evidence type="ECO:0000256" key="5">
    <source>
        <dbReference type="ARBA" id="ARBA00022729"/>
    </source>
</evidence>
<keyword evidence="8" id="KW-0472">Membrane</keyword>
<protein>
    <submittedName>
        <fullName evidence="10">Cna protein B-type domain-containing protein</fullName>
    </submittedName>
</protein>
<dbReference type="InterPro" id="IPR008966">
    <property type="entry name" value="Adhesion_dom_sf"/>
</dbReference>
<dbReference type="Gene3D" id="2.60.40.740">
    <property type="match status" value="1"/>
</dbReference>
<accession>A0A1H9N2T0</accession>
<evidence type="ECO:0000313" key="10">
    <source>
        <dbReference type="EMBL" id="SER30286.1"/>
    </source>
</evidence>
<dbReference type="PANTHER" id="PTHR36108">
    <property type="entry name" value="COLOSSIN-B-RELATED"/>
    <property type="match status" value="1"/>
</dbReference>
<evidence type="ECO:0000256" key="2">
    <source>
        <dbReference type="ARBA" id="ARBA00007257"/>
    </source>
</evidence>
<dbReference type="SUPFAM" id="SSF49401">
    <property type="entry name" value="Bacterial adhesins"/>
    <property type="match status" value="2"/>
</dbReference>
<name>A0A1H9N2T0_9LACT</name>
<dbReference type="InterPro" id="IPR041033">
    <property type="entry name" value="SpaA_PFL_dom_1"/>
</dbReference>
<evidence type="ECO:0000256" key="7">
    <source>
        <dbReference type="SAM" id="MobiDB-lite"/>
    </source>
</evidence>
<dbReference type="Gene3D" id="2.60.40.1280">
    <property type="match status" value="1"/>
</dbReference>
<feature type="domain" description="SpaA-like prealbumin fold" evidence="9">
    <location>
        <begin position="334"/>
        <end position="410"/>
    </location>
</feature>
<keyword evidence="8" id="KW-1133">Transmembrane helix</keyword>
<comment type="similarity">
    <text evidence="2">Belongs to the serine-aspartate repeat-containing protein (SDr) family.</text>
</comment>
<comment type="subcellular location">
    <subcellularLocation>
        <location evidence="1">Secreted</location>
        <location evidence="1">Cell wall</location>
    </subcellularLocation>
</comment>
<feature type="compositionally biased region" description="Basic and acidic residues" evidence="7">
    <location>
        <begin position="541"/>
        <end position="551"/>
    </location>
</feature>
<reference evidence="10 11" key="1">
    <citation type="submission" date="2016-10" db="EMBL/GenBank/DDBJ databases">
        <authorList>
            <person name="de Groot N.N."/>
        </authorList>
    </citation>
    <scope>NUCLEOTIDE SEQUENCE [LARGE SCALE GENOMIC DNA]</scope>
    <source>
        <strain evidence="10 11">DSM 15827</strain>
    </source>
</reference>
<gene>
    <name evidence="10" type="ORF">SAMN05421767_1341</name>
</gene>
<feature type="compositionally biased region" description="Basic and acidic residues" evidence="7">
    <location>
        <begin position="518"/>
        <end position="534"/>
    </location>
</feature>
<proteinExistence type="inferred from homology"/>
<dbReference type="Pfam" id="PF17802">
    <property type="entry name" value="SpaA"/>
    <property type="match status" value="1"/>
</dbReference>
<sequence>MGQSKIALAEYGNNQPTLGLVSELAQDEVCQYSVSAKATDDTHPNMVVSGERILVHVDFSGKEIKANQSIKITWPDTDDLEFLGYVCTKPLVVESSNIGHIGSIEVSKHEAIITFNEQVEKIKNISGYVDFEIEGFNHAETREENIQTGNIYLDGKKACVIQVKKYKSSNRGTFYYESSQIYDDDVNHVQWYMGINNNCDAVSEAVVIEKRLSAGQEINQNSFYVTVNESGENPVAYYSWADFSEAYPEVELMIDKQTPNHFSIKLPQESVNLHHFGIGYVTNITNQKQKEFSNHSVVTYKTGKKLVKNAQYSSKVENVYAKTMVKNGTLPCELKIIKEIAGSKKPLANVIFSLIAKEQAEMVLTTDEQGIANIQNLPAGNYTLKEVTAPEGFLVNPEVFEFEIGEDDVQGELYQVVNQVDPTTVFINTQVQWDDEKEHSEVTLELCADEQLESFTVNKENQWEIAGEFAKYHPEDGHKISYKVVAPMIDGYDEPVIKEERQTDKLTTIISYQSKAINPEKPETDDNKDTDKETPVTPETDDNKDTDKETSEEPSLPTTGTKSLASILAIATTFSGISIVLISERKTK</sequence>
<dbReference type="SUPFAM" id="SSF49478">
    <property type="entry name" value="Cna protein B-type domain"/>
    <property type="match status" value="1"/>
</dbReference>
<evidence type="ECO:0000259" key="9">
    <source>
        <dbReference type="Pfam" id="PF17802"/>
    </source>
</evidence>
<dbReference type="EMBL" id="FOGF01000034">
    <property type="protein sequence ID" value="SER30286.1"/>
    <property type="molecule type" value="Genomic_DNA"/>
</dbReference>
<dbReference type="OrthoDB" id="2216808at2"/>
<evidence type="ECO:0000256" key="6">
    <source>
        <dbReference type="ARBA" id="ARBA00023088"/>
    </source>
</evidence>
<feature type="region of interest" description="Disordered" evidence="7">
    <location>
        <begin position="510"/>
        <end position="560"/>
    </location>
</feature>
<evidence type="ECO:0000256" key="1">
    <source>
        <dbReference type="ARBA" id="ARBA00004191"/>
    </source>
</evidence>
<keyword evidence="3" id="KW-0134">Cell wall</keyword>
<dbReference type="InterPro" id="IPR011252">
    <property type="entry name" value="Fibrogen-bd_dom1"/>
</dbReference>
<dbReference type="Proteomes" id="UP000198556">
    <property type="component" value="Unassembled WGS sequence"/>
</dbReference>
<dbReference type="PANTHER" id="PTHR36108:SF13">
    <property type="entry name" value="COLOSSIN-B-RELATED"/>
    <property type="match status" value="1"/>
</dbReference>
<keyword evidence="8" id="KW-0812">Transmembrane</keyword>
<keyword evidence="4" id="KW-0964">Secreted</keyword>
<keyword evidence="5" id="KW-0732">Signal</keyword>
<evidence type="ECO:0000256" key="4">
    <source>
        <dbReference type="ARBA" id="ARBA00022525"/>
    </source>
</evidence>
<dbReference type="STRING" id="137733.SAMN05421767_1341"/>
<evidence type="ECO:0000256" key="3">
    <source>
        <dbReference type="ARBA" id="ARBA00022512"/>
    </source>
</evidence>
<keyword evidence="11" id="KW-1185">Reference proteome</keyword>
<dbReference type="InterPro" id="IPR013783">
    <property type="entry name" value="Ig-like_fold"/>
</dbReference>
<keyword evidence="6" id="KW-0572">Peptidoglycan-anchor</keyword>
<dbReference type="AlphaFoldDB" id="A0A1H9N2T0"/>
<organism evidence="10 11">
    <name type="scientific">Granulicatella balaenopterae</name>
    <dbReference type="NCBI Taxonomy" id="137733"/>
    <lineage>
        <taxon>Bacteria</taxon>
        <taxon>Bacillati</taxon>
        <taxon>Bacillota</taxon>
        <taxon>Bacilli</taxon>
        <taxon>Lactobacillales</taxon>
        <taxon>Carnobacteriaceae</taxon>
        <taxon>Granulicatella</taxon>
    </lineage>
</organism>
<evidence type="ECO:0000256" key="8">
    <source>
        <dbReference type="SAM" id="Phobius"/>
    </source>
</evidence>
<dbReference type="GO" id="GO:0007155">
    <property type="term" value="P:cell adhesion"/>
    <property type="evidence" value="ECO:0007669"/>
    <property type="project" value="InterPro"/>
</dbReference>
<feature type="transmembrane region" description="Helical" evidence="8">
    <location>
        <begin position="564"/>
        <end position="582"/>
    </location>
</feature>